<comment type="caution">
    <text evidence="4">The sequence shown here is derived from an EMBL/GenBank/DDBJ whole genome shotgun (WGS) entry which is preliminary data.</text>
</comment>
<dbReference type="AlphaFoldDB" id="A0A9P5Y5P4"/>
<feature type="signal peptide" evidence="2">
    <location>
        <begin position="1"/>
        <end position="27"/>
    </location>
</feature>
<protein>
    <submittedName>
        <fullName evidence="4">Beta-lactamase/transpeptidase-like protein</fullName>
    </submittedName>
</protein>
<organism evidence="4 5">
    <name type="scientific">Collybia nuda</name>
    <dbReference type="NCBI Taxonomy" id="64659"/>
    <lineage>
        <taxon>Eukaryota</taxon>
        <taxon>Fungi</taxon>
        <taxon>Dikarya</taxon>
        <taxon>Basidiomycota</taxon>
        <taxon>Agaricomycotina</taxon>
        <taxon>Agaricomycetes</taxon>
        <taxon>Agaricomycetidae</taxon>
        <taxon>Agaricales</taxon>
        <taxon>Tricholomatineae</taxon>
        <taxon>Clitocybaceae</taxon>
        <taxon>Collybia</taxon>
    </lineage>
</organism>
<feature type="chain" id="PRO_5040307047" evidence="2">
    <location>
        <begin position="28"/>
        <end position="576"/>
    </location>
</feature>
<evidence type="ECO:0000256" key="2">
    <source>
        <dbReference type="SAM" id="SignalP"/>
    </source>
</evidence>
<proteinExistence type="inferred from homology"/>
<dbReference type="InterPro" id="IPR012338">
    <property type="entry name" value="Beta-lactam/transpept-like"/>
</dbReference>
<evidence type="ECO:0000313" key="4">
    <source>
        <dbReference type="EMBL" id="KAF9463773.1"/>
    </source>
</evidence>
<dbReference type="Gene3D" id="3.40.710.10">
    <property type="entry name" value="DD-peptidase/beta-lactamase superfamily"/>
    <property type="match status" value="1"/>
</dbReference>
<dbReference type="InterPro" id="IPR001466">
    <property type="entry name" value="Beta-lactam-related"/>
</dbReference>
<reference evidence="4" key="1">
    <citation type="submission" date="2020-11" db="EMBL/GenBank/DDBJ databases">
        <authorList>
            <consortium name="DOE Joint Genome Institute"/>
            <person name="Ahrendt S."/>
            <person name="Riley R."/>
            <person name="Andreopoulos W."/>
            <person name="Labutti K."/>
            <person name="Pangilinan J."/>
            <person name="Ruiz-Duenas F.J."/>
            <person name="Barrasa J.M."/>
            <person name="Sanchez-Garcia M."/>
            <person name="Camarero S."/>
            <person name="Miyauchi S."/>
            <person name="Serrano A."/>
            <person name="Linde D."/>
            <person name="Babiker R."/>
            <person name="Drula E."/>
            <person name="Ayuso-Fernandez I."/>
            <person name="Pacheco R."/>
            <person name="Padilla G."/>
            <person name="Ferreira P."/>
            <person name="Barriuso J."/>
            <person name="Kellner H."/>
            <person name="Castanera R."/>
            <person name="Alfaro M."/>
            <person name="Ramirez L."/>
            <person name="Pisabarro A.G."/>
            <person name="Kuo A."/>
            <person name="Tritt A."/>
            <person name="Lipzen A."/>
            <person name="He G."/>
            <person name="Yan M."/>
            <person name="Ng V."/>
            <person name="Cullen D."/>
            <person name="Martin F."/>
            <person name="Rosso M.-N."/>
            <person name="Henrissat B."/>
            <person name="Hibbett D."/>
            <person name="Martinez A.T."/>
            <person name="Grigoriev I.V."/>
        </authorList>
    </citation>
    <scope>NUCLEOTIDE SEQUENCE</scope>
    <source>
        <strain evidence="4">CBS 247.69</strain>
    </source>
</reference>
<name>A0A9P5Y5P4_9AGAR</name>
<dbReference type="Pfam" id="PF00144">
    <property type="entry name" value="Beta-lactamase"/>
    <property type="match status" value="1"/>
</dbReference>
<comment type="similarity">
    <text evidence="1">Belongs to the peptidase S12 family.</text>
</comment>
<dbReference type="Proteomes" id="UP000807353">
    <property type="component" value="Unassembled WGS sequence"/>
</dbReference>
<dbReference type="PANTHER" id="PTHR46825:SF15">
    <property type="entry name" value="BETA-LACTAMASE-RELATED DOMAIN-CONTAINING PROTEIN"/>
    <property type="match status" value="1"/>
</dbReference>
<accession>A0A9P5Y5P4</accession>
<dbReference type="EMBL" id="MU150259">
    <property type="protein sequence ID" value="KAF9463773.1"/>
    <property type="molecule type" value="Genomic_DNA"/>
</dbReference>
<evidence type="ECO:0000256" key="1">
    <source>
        <dbReference type="ARBA" id="ARBA00038215"/>
    </source>
</evidence>
<evidence type="ECO:0000259" key="3">
    <source>
        <dbReference type="Pfam" id="PF00144"/>
    </source>
</evidence>
<dbReference type="SUPFAM" id="SSF56601">
    <property type="entry name" value="beta-lactamase/transpeptidase-like"/>
    <property type="match status" value="1"/>
</dbReference>
<gene>
    <name evidence="4" type="ORF">BDZ94DRAFT_589184</name>
</gene>
<feature type="domain" description="Beta-lactamase-related" evidence="3">
    <location>
        <begin position="55"/>
        <end position="379"/>
    </location>
</feature>
<keyword evidence="5" id="KW-1185">Reference proteome</keyword>
<keyword evidence="2" id="KW-0732">Signal</keyword>
<dbReference type="InterPro" id="IPR050491">
    <property type="entry name" value="AmpC-like"/>
</dbReference>
<evidence type="ECO:0000313" key="5">
    <source>
        <dbReference type="Proteomes" id="UP000807353"/>
    </source>
</evidence>
<dbReference type="PANTHER" id="PTHR46825">
    <property type="entry name" value="D-ALANYL-D-ALANINE-CARBOXYPEPTIDASE/ENDOPEPTIDASE AMPH"/>
    <property type="match status" value="1"/>
</dbReference>
<dbReference type="OrthoDB" id="5946976at2759"/>
<sequence length="576" mass="62799">MRFRDVYNSLPLSLFISAFLLSTHVRAQELPSSVLTPDTDAFINSILADWETPGGAAVAVVRKTPQGGWNVETKGYGTATINGSKITENTRFAIASNSKLFDILSVGILINDETLSPRLSWTSKIASVVPGWGLMDPIASEHAMIIDLMSHRTGMPRHDFSYRWSDDLPSIVKKLRSLRPSAEFRDTWQYDNMMYMVLAYVSQLLKKMPFARVVKQNIFDPLGMISTTYSFDVANASGQLADGMTRRNGTVRAYPFRSALGGEDGNVVSGPGGIISTAVDMATWLQTLLLKGVKPGTNTSVIPADAINKVATGITVVSGTAPFPDLSPIVYGGGQTRNTYQGHELIEHGGDITGFHSQVTRLPMDNVGVAVLTNDDDTGSIFREIIKYYVIEVALGLKHVDWNSRYKTLISTPGPPPTPRPTNATLPRVKFESLAGKYNNAGYGPIELCLMFPSDPKASKTCKDLTTRAPTIFPGLLDPKVPTFLSEWNTTSVPYIGFTHFDGNIFDIRSLDSFPTGDPAQPFWAERSPQGTFAELSVEGKQIGFGITGVWGAGDGVPEPQGKTVRDKAEAWFDKV</sequence>